<keyword evidence="8" id="KW-0479">Metal-binding</keyword>
<dbReference type="InterPro" id="IPR037458">
    <property type="entry name" value="L-MDH/L-LDH_FMN-bd"/>
</dbReference>
<evidence type="ECO:0000256" key="12">
    <source>
        <dbReference type="ARBA" id="ARBA00052399"/>
    </source>
</evidence>
<organism evidence="21 22">
    <name type="scientific">Rasamsonia emersonii (strain ATCC 16479 / CBS 393.64 / IMI 116815)</name>
    <dbReference type="NCBI Taxonomy" id="1408163"/>
    <lineage>
        <taxon>Eukaryota</taxon>
        <taxon>Fungi</taxon>
        <taxon>Dikarya</taxon>
        <taxon>Ascomycota</taxon>
        <taxon>Pezizomycotina</taxon>
        <taxon>Eurotiomycetes</taxon>
        <taxon>Eurotiomycetidae</taxon>
        <taxon>Eurotiales</taxon>
        <taxon>Trichocomaceae</taxon>
        <taxon>Rasamsonia</taxon>
    </lineage>
</organism>
<evidence type="ECO:0000313" key="21">
    <source>
        <dbReference type="EMBL" id="KKA19198.1"/>
    </source>
</evidence>
<dbReference type="InterPro" id="IPR001199">
    <property type="entry name" value="Cyt_B5-like_heme/steroid-bd"/>
</dbReference>
<evidence type="ECO:0000256" key="9">
    <source>
        <dbReference type="ARBA" id="ARBA00023002"/>
    </source>
</evidence>
<dbReference type="InterPro" id="IPR013785">
    <property type="entry name" value="Aldolase_TIM"/>
</dbReference>
<feature type="domain" description="Cytochrome b5 heme-binding" evidence="19">
    <location>
        <begin position="75"/>
        <end position="166"/>
    </location>
</feature>
<dbReference type="STRING" id="1408163.A0A0F4YNJ0"/>
<evidence type="ECO:0000256" key="5">
    <source>
        <dbReference type="ARBA" id="ARBA00022617"/>
    </source>
</evidence>
<evidence type="ECO:0000256" key="7">
    <source>
        <dbReference type="ARBA" id="ARBA00022643"/>
    </source>
</evidence>
<evidence type="ECO:0000256" key="10">
    <source>
        <dbReference type="ARBA" id="ARBA00023004"/>
    </source>
</evidence>
<keyword evidence="10" id="KW-0408">Iron</keyword>
<dbReference type="SMART" id="SM01117">
    <property type="entry name" value="Cyt-b5"/>
    <property type="match status" value="1"/>
</dbReference>
<keyword evidence="9 21" id="KW-0560">Oxidoreductase</keyword>
<dbReference type="InterPro" id="IPR036400">
    <property type="entry name" value="Cyt_B5-like_heme/steroid_sf"/>
</dbReference>
<comment type="catalytic activity">
    <reaction evidence="12">
        <text>(S)-lactate + 2 Fe(III)-[cytochrome c] = 2 Fe(II)-[cytochrome c] + pyruvate + 2 H(+)</text>
        <dbReference type="Rhea" id="RHEA:19909"/>
        <dbReference type="Rhea" id="RHEA-COMP:10350"/>
        <dbReference type="Rhea" id="RHEA-COMP:14399"/>
        <dbReference type="ChEBI" id="CHEBI:15361"/>
        <dbReference type="ChEBI" id="CHEBI:15378"/>
        <dbReference type="ChEBI" id="CHEBI:16651"/>
        <dbReference type="ChEBI" id="CHEBI:29033"/>
        <dbReference type="ChEBI" id="CHEBI:29034"/>
        <dbReference type="EC" id="1.1.2.3"/>
    </reaction>
    <physiologicalReaction direction="left-to-right" evidence="12">
        <dbReference type="Rhea" id="RHEA:19910"/>
    </physiologicalReaction>
</comment>
<evidence type="ECO:0000256" key="13">
    <source>
        <dbReference type="ARBA" id="ARBA00061137"/>
    </source>
</evidence>
<dbReference type="PANTHER" id="PTHR10578:SF104">
    <property type="entry name" value="CYTOCHROME B2, MITOCHONDRIAL-RELATED"/>
    <property type="match status" value="1"/>
</dbReference>
<evidence type="ECO:0000256" key="16">
    <source>
        <dbReference type="ARBA" id="ARBA00068515"/>
    </source>
</evidence>
<dbReference type="PROSITE" id="PS51349">
    <property type="entry name" value="FMN_HYDROXY_ACID_DH_2"/>
    <property type="match status" value="1"/>
</dbReference>
<dbReference type="PROSITE" id="PS50255">
    <property type="entry name" value="CYTOCHROME_B5_2"/>
    <property type="match status" value="1"/>
</dbReference>
<evidence type="ECO:0000256" key="2">
    <source>
        <dbReference type="ARBA" id="ARBA00001970"/>
    </source>
</evidence>
<evidence type="ECO:0000256" key="8">
    <source>
        <dbReference type="ARBA" id="ARBA00022723"/>
    </source>
</evidence>
<dbReference type="RefSeq" id="XP_013325810.1">
    <property type="nucleotide sequence ID" value="XM_013470356.1"/>
</dbReference>
<dbReference type="EMBL" id="LASV01000372">
    <property type="protein sequence ID" value="KKA19198.1"/>
    <property type="molecule type" value="Genomic_DNA"/>
</dbReference>
<evidence type="ECO:0000259" key="19">
    <source>
        <dbReference type="PROSITE" id="PS50255"/>
    </source>
</evidence>
<accession>A0A0F4YNJ0</accession>
<keyword evidence="6" id="KW-0285">Flavoprotein</keyword>
<dbReference type="SUPFAM" id="SSF55856">
    <property type="entry name" value="Cytochrome b5-like heme/steroid binding domain"/>
    <property type="match status" value="1"/>
</dbReference>
<dbReference type="GeneID" id="25319131"/>
<protein>
    <recommendedName>
        <fullName evidence="16">L-lactate dehydrogenase (cytochrome)</fullName>
        <ecNumber evidence="15">1.1.2.3</ecNumber>
    </recommendedName>
</protein>
<keyword evidence="5" id="KW-0349">Heme</keyword>
<dbReference type="InterPro" id="IPR018506">
    <property type="entry name" value="Cyt_B5_heme-BS"/>
</dbReference>
<dbReference type="AlphaFoldDB" id="A0A0F4YNJ0"/>
<feature type="signal peptide" evidence="18">
    <location>
        <begin position="1"/>
        <end position="25"/>
    </location>
</feature>
<feature type="compositionally biased region" description="Polar residues" evidence="17">
    <location>
        <begin position="169"/>
        <end position="188"/>
    </location>
</feature>
<comment type="caution">
    <text evidence="21">The sequence shown here is derived from an EMBL/GenBank/DDBJ whole genome shotgun (WGS) entry which is preliminary data.</text>
</comment>
<evidence type="ECO:0000259" key="20">
    <source>
        <dbReference type="PROSITE" id="PS51349"/>
    </source>
</evidence>
<evidence type="ECO:0000256" key="11">
    <source>
        <dbReference type="ARBA" id="ARBA00023128"/>
    </source>
</evidence>
<dbReference type="InterPro" id="IPR037396">
    <property type="entry name" value="FMN_HAD"/>
</dbReference>
<evidence type="ECO:0000256" key="4">
    <source>
        <dbReference type="ARBA" id="ARBA00011881"/>
    </source>
</evidence>
<gene>
    <name evidence="21" type="ORF">T310_6849</name>
</gene>
<comment type="subcellular location">
    <subcellularLocation>
        <location evidence="3">Mitochondrion intermembrane space</location>
    </subcellularLocation>
</comment>
<feature type="chain" id="PRO_5002481775" description="L-lactate dehydrogenase (cytochrome)" evidence="18">
    <location>
        <begin position="26"/>
        <end position="564"/>
    </location>
</feature>
<dbReference type="CDD" id="cd02922">
    <property type="entry name" value="FCB2_FMN"/>
    <property type="match status" value="1"/>
</dbReference>
<proteinExistence type="inferred from homology"/>
<evidence type="ECO:0000256" key="1">
    <source>
        <dbReference type="ARBA" id="ARBA00001917"/>
    </source>
</evidence>
<comment type="subunit">
    <text evidence="4">Homotetramer.</text>
</comment>
<evidence type="ECO:0000256" key="6">
    <source>
        <dbReference type="ARBA" id="ARBA00022630"/>
    </source>
</evidence>
<dbReference type="InterPro" id="IPR000262">
    <property type="entry name" value="FMN-dep_DH"/>
</dbReference>
<keyword evidence="7" id="KW-0288">FMN</keyword>
<evidence type="ECO:0000256" key="17">
    <source>
        <dbReference type="SAM" id="MobiDB-lite"/>
    </source>
</evidence>
<dbReference type="Pfam" id="PF00173">
    <property type="entry name" value="Cyt-b5"/>
    <property type="match status" value="2"/>
</dbReference>
<dbReference type="FunFam" id="3.20.20.70:FF:000062">
    <property type="entry name" value="Cytochrome b2, mitochondrial, putative"/>
    <property type="match status" value="1"/>
</dbReference>
<dbReference type="PANTHER" id="PTHR10578">
    <property type="entry name" value="S -2-HYDROXY-ACID OXIDASE-RELATED"/>
    <property type="match status" value="1"/>
</dbReference>
<dbReference type="GO" id="GO:0005758">
    <property type="term" value="C:mitochondrial intermembrane space"/>
    <property type="evidence" value="ECO:0007669"/>
    <property type="project" value="UniProtKB-SubCell"/>
</dbReference>
<dbReference type="SUPFAM" id="SSF51395">
    <property type="entry name" value="FMN-linked oxidoreductases"/>
    <property type="match status" value="1"/>
</dbReference>
<dbReference type="GO" id="GO:0004460">
    <property type="term" value="F:L-lactate dehydrogenase (cytochrome) activity"/>
    <property type="evidence" value="ECO:0007669"/>
    <property type="project" value="UniProtKB-EC"/>
</dbReference>
<comment type="cofactor">
    <cofactor evidence="1">
        <name>FMN</name>
        <dbReference type="ChEBI" id="CHEBI:58210"/>
    </cofactor>
</comment>
<dbReference type="Pfam" id="PF01070">
    <property type="entry name" value="FMN_dh"/>
    <property type="match status" value="1"/>
</dbReference>
<comment type="similarity">
    <text evidence="14">In the N-terminal section; belongs to the cytochrome b5 family.</text>
</comment>
<name>A0A0F4YNJ0_RASE3</name>
<dbReference type="Gene3D" id="3.10.120.10">
    <property type="entry name" value="Cytochrome b5-like heme/steroid binding domain"/>
    <property type="match status" value="1"/>
</dbReference>
<dbReference type="Gene3D" id="3.20.20.70">
    <property type="entry name" value="Aldolase class I"/>
    <property type="match status" value="1"/>
</dbReference>
<keyword evidence="18" id="KW-0732">Signal</keyword>
<evidence type="ECO:0000256" key="14">
    <source>
        <dbReference type="ARBA" id="ARBA00061589"/>
    </source>
</evidence>
<comment type="cofactor">
    <cofactor evidence="2">
        <name>heme b</name>
        <dbReference type="ChEBI" id="CHEBI:60344"/>
    </cofactor>
</comment>
<keyword evidence="11" id="KW-0496">Mitochondrion</keyword>
<dbReference type="PROSITE" id="PS00191">
    <property type="entry name" value="CYTOCHROME_B5_1"/>
    <property type="match status" value="1"/>
</dbReference>
<evidence type="ECO:0000256" key="15">
    <source>
        <dbReference type="ARBA" id="ARBA00066458"/>
    </source>
</evidence>
<dbReference type="Proteomes" id="UP000053958">
    <property type="component" value="Unassembled WGS sequence"/>
</dbReference>
<feature type="region of interest" description="Disordered" evidence="17">
    <location>
        <begin position="163"/>
        <end position="193"/>
    </location>
</feature>
<keyword evidence="22" id="KW-1185">Reference proteome</keyword>
<dbReference type="OrthoDB" id="1925334at2759"/>
<evidence type="ECO:0000256" key="18">
    <source>
        <dbReference type="SAM" id="SignalP"/>
    </source>
</evidence>
<feature type="domain" description="FMN hydroxy acid dehydrogenase" evidence="20">
    <location>
        <begin position="191"/>
        <end position="554"/>
    </location>
</feature>
<sequence length="564" mass="61198">MYSALDLAIYPILLFYFNLSGPASGCPHASRVWGSSKVLRNTAWNRALLEYRHTVRISSYSISLHDPSLPSSACMALLDGKEVAQHNSPESCWIVVRGKVYDVTEMHADAYLLACFCAAFLDDHPGGARVILQCAGRDATADYDAIHPPQLIEETLPPSAFKGEVDVSSLEQSKSTSEQGASTNSTSDGPPPLSSLINLRDFEAVAERHLPPNAWAYYAAGADDEVSKLEAERAYRKVLLRPRILRNVGSIDTRTTILGHPVSLPVYISAVGIAKFAHPGGECTLAAAAGKEGLAQLVATRSSMSIESIMQARTRSDQPIFFQLYMHKDMKQSEATIRRAVQAGVSAIWLTVDSPVTGKRERDERLKANVDVGEQNKIIGGKGQPVQGIAKTLSSTVSPYLDWNTIAWIRQITDLPLVIKGIQCVEDAVLAYKHGVQGIVLSNHGGRSQDTAQPPLLTLLEINKFAPDILGKDMQIFIDGGIRRGTDVIKALALGATAVGLGRPFLYSMAAGYGEAGTRRMVQILREEIETNMALVGATTVAEIDRGMVNTARLERDLTAYARL</sequence>
<comment type="similarity">
    <text evidence="13">In the C-terminal section; belongs to the FMN-dependent alpha-hydroxy acid dehydrogenase family.</text>
</comment>
<dbReference type="GO" id="GO:0046872">
    <property type="term" value="F:metal ion binding"/>
    <property type="evidence" value="ECO:0007669"/>
    <property type="project" value="UniProtKB-KW"/>
</dbReference>
<dbReference type="GO" id="GO:0020037">
    <property type="term" value="F:heme binding"/>
    <property type="evidence" value="ECO:0007669"/>
    <property type="project" value="InterPro"/>
</dbReference>
<reference evidence="21 22" key="1">
    <citation type="submission" date="2015-04" db="EMBL/GenBank/DDBJ databases">
        <authorList>
            <person name="Heijne W.H."/>
            <person name="Fedorova N.D."/>
            <person name="Nierman W.C."/>
            <person name="Vollebregt A.W."/>
            <person name="Zhao Z."/>
            <person name="Wu L."/>
            <person name="Kumar M."/>
            <person name="Stam H."/>
            <person name="van den Berg M.A."/>
            <person name="Pel H.J."/>
        </authorList>
    </citation>
    <scope>NUCLEOTIDE SEQUENCE [LARGE SCALE GENOMIC DNA]</scope>
    <source>
        <strain evidence="21 22">CBS 393.64</strain>
    </source>
</reference>
<evidence type="ECO:0000313" key="22">
    <source>
        <dbReference type="Proteomes" id="UP000053958"/>
    </source>
</evidence>
<evidence type="ECO:0000256" key="3">
    <source>
        <dbReference type="ARBA" id="ARBA00004569"/>
    </source>
</evidence>
<dbReference type="EC" id="1.1.2.3" evidence="15"/>